<dbReference type="AlphaFoldDB" id="F2ELG8"/>
<proteinExistence type="evidence at transcript level"/>
<accession>F2ELG8</accession>
<sequence length="35" mass="3777">MNIVVLDSVQRILVSCQLGGFYKISQPPCCTHGIG</sequence>
<protein>
    <submittedName>
        <fullName evidence="1">Predicted protein</fullName>
    </submittedName>
</protein>
<reference evidence="1" key="1">
    <citation type="journal article" date="2011" name="Plant Physiol.">
        <title>Comprehensive sequence analysis of 24,783 barley full-length cDNAs derived from 12 clone libraries.</title>
        <authorList>
            <person name="Matsumoto T."/>
            <person name="Tanaka T."/>
            <person name="Sakai H."/>
            <person name="Amano N."/>
            <person name="Kanamori H."/>
            <person name="Kurita K."/>
            <person name="Kikuta A."/>
            <person name="Kamiya K."/>
            <person name="Yamamoto M."/>
            <person name="Ikawa H."/>
            <person name="Fujii N."/>
            <person name="Hori K."/>
            <person name="Itoh T."/>
            <person name="Sato K."/>
        </authorList>
    </citation>
    <scope>NUCLEOTIDE SEQUENCE</scope>
    <source>
        <tissue evidence="1">Flower</tissue>
    </source>
</reference>
<organism evidence="1">
    <name type="scientific">Hordeum vulgare subsp. vulgare</name>
    <name type="common">Domesticated barley</name>
    <dbReference type="NCBI Taxonomy" id="112509"/>
    <lineage>
        <taxon>Eukaryota</taxon>
        <taxon>Viridiplantae</taxon>
        <taxon>Streptophyta</taxon>
        <taxon>Embryophyta</taxon>
        <taxon>Tracheophyta</taxon>
        <taxon>Spermatophyta</taxon>
        <taxon>Magnoliopsida</taxon>
        <taxon>Liliopsida</taxon>
        <taxon>Poales</taxon>
        <taxon>Poaceae</taxon>
        <taxon>BOP clade</taxon>
        <taxon>Pooideae</taxon>
        <taxon>Triticodae</taxon>
        <taxon>Triticeae</taxon>
        <taxon>Hordeinae</taxon>
        <taxon>Hordeum</taxon>
    </lineage>
</organism>
<dbReference type="EMBL" id="AK376996">
    <property type="protein sequence ID" value="BAK08190.1"/>
    <property type="molecule type" value="mRNA"/>
</dbReference>
<evidence type="ECO:0000313" key="1">
    <source>
        <dbReference type="EMBL" id="BAK08190.1"/>
    </source>
</evidence>
<name>F2ELG8_HORVV</name>